<name>A0A455UDE8_9GAMM</name>
<dbReference type="InterPro" id="IPR017739">
    <property type="entry name" value="T6SS-assoc_VCA0119"/>
</dbReference>
<accession>A0A455UDE8</accession>
<proteinExistence type="predicted"/>
<dbReference type="Proteomes" id="UP000320231">
    <property type="component" value="Chromosome"/>
</dbReference>
<dbReference type="AlphaFoldDB" id="A0A455UDE8"/>
<sequence>MGLVDMKLGRWGLKRLETQQEVVILVLHYQYWIKGLAQPVHRVKKAYWRLASADLLNENGLESLAQQHYHTLHQYVTDLALEQWEPALVARLKAAVKETYS</sequence>
<dbReference type="KEGG" id="hsr:HSBAA_55720"/>
<protein>
    <submittedName>
        <fullName evidence="1">Uncharacterized protein</fullName>
    </submittedName>
</protein>
<gene>
    <name evidence="1" type="ORF">HSBAA_55720</name>
</gene>
<dbReference type="EMBL" id="AP019514">
    <property type="protein sequence ID" value="BBI64266.1"/>
    <property type="molecule type" value="Genomic_DNA"/>
</dbReference>
<dbReference type="Pfam" id="PF16989">
    <property type="entry name" value="T6SS_VasJ"/>
    <property type="match status" value="1"/>
</dbReference>
<organism evidence="1 2">
    <name type="scientific">Vreelandella sulfidaeris</name>
    <dbReference type="NCBI Taxonomy" id="115553"/>
    <lineage>
        <taxon>Bacteria</taxon>
        <taxon>Pseudomonadati</taxon>
        <taxon>Pseudomonadota</taxon>
        <taxon>Gammaproteobacteria</taxon>
        <taxon>Oceanospirillales</taxon>
        <taxon>Halomonadaceae</taxon>
        <taxon>Vreelandella</taxon>
    </lineage>
</organism>
<reference evidence="1 2" key="1">
    <citation type="journal article" date="2019" name="Microbiol. Resour. Announc.">
        <title>Complete Genome Sequence of Halomonas sulfidaeris Strain Esulfide1 Isolated from a Metal Sulfide Rock at a Depth of 2,200 Meters, Obtained Using Nanopore Sequencing.</title>
        <authorList>
            <person name="Saito M."/>
            <person name="Nishigata A."/>
            <person name="Galipon J."/>
            <person name="Arakawa K."/>
        </authorList>
    </citation>
    <scope>NUCLEOTIDE SEQUENCE [LARGE SCALE GENOMIC DNA]</scope>
    <source>
        <strain evidence="1 2">ATCC BAA-803</strain>
    </source>
</reference>
<evidence type="ECO:0000313" key="2">
    <source>
        <dbReference type="Proteomes" id="UP000320231"/>
    </source>
</evidence>
<evidence type="ECO:0000313" key="1">
    <source>
        <dbReference type="EMBL" id="BBI64266.1"/>
    </source>
</evidence>